<gene>
    <name evidence="2" type="ORF">ACAT0790_LOCUS46458</name>
</gene>
<name>A0A7S1RL53_ALECA</name>
<reference evidence="2" key="1">
    <citation type="submission" date="2021-01" db="EMBL/GenBank/DDBJ databases">
        <authorList>
            <person name="Corre E."/>
            <person name="Pelletier E."/>
            <person name="Niang G."/>
            <person name="Scheremetjew M."/>
            <person name="Finn R."/>
            <person name="Kale V."/>
            <person name="Holt S."/>
            <person name="Cochrane G."/>
            <person name="Meng A."/>
            <person name="Brown T."/>
            <person name="Cohen L."/>
        </authorList>
    </citation>
    <scope>NUCLEOTIDE SEQUENCE</scope>
    <source>
        <strain evidence="2">OF101</strain>
    </source>
</reference>
<evidence type="ECO:0000256" key="1">
    <source>
        <dbReference type="SAM" id="Phobius"/>
    </source>
</evidence>
<sequence length="178" mass="19821">MAQGHAAEPQVQSYSPFLACRSGCAFWAFALCGTDLCFTLAQPPRHVPQSVLLITEAIHISLMLPCCIMLMQKGELVLQPVEQHVGALQRVLRRFLWFLAWPRLSWALCLYVALLAWSRAQDKYLLGGAWCEWLVSFWKSFAFCTGSICLAELLVGIYHCLAQACRRLAGSAKAAKGD</sequence>
<accession>A0A7S1RL53</accession>
<feature type="transmembrane region" description="Helical" evidence="1">
    <location>
        <begin position="95"/>
        <end position="117"/>
    </location>
</feature>
<keyword evidence="1" id="KW-0472">Membrane</keyword>
<evidence type="ECO:0000313" key="2">
    <source>
        <dbReference type="EMBL" id="CAD9169689.1"/>
    </source>
</evidence>
<organism evidence="2">
    <name type="scientific">Alexandrium catenella</name>
    <name type="common">Red tide dinoflagellate</name>
    <name type="synonym">Gonyaulax catenella</name>
    <dbReference type="NCBI Taxonomy" id="2925"/>
    <lineage>
        <taxon>Eukaryota</taxon>
        <taxon>Sar</taxon>
        <taxon>Alveolata</taxon>
        <taxon>Dinophyceae</taxon>
        <taxon>Gonyaulacales</taxon>
        <taxon>Pyrocystaceae</taxon>
        <taxon>Alexandrium</taxon>
    </lineage>
</organism>
<dbReference type="AlphaFoldDB" id="A0A7S1RL53"/>
<keyword evidence="1" id="KW-1133">Transmembrane helix</keyword>
<dbReference type="EMBL" id="HBGE01077669">
    <property type="protein sequence ID" value="CAD9169689.1"/>
    <property type="molecule type" value="Transcribed_RNA"/>
</dbReference>
<feature type="transmembrane region" description="Helical" evidence="1">
    <location>
        <begin position="137"/>
        <end position="161"/>
    </location>
</feature>
<protein>
    <submittedName>
        <fullName evidence="2">Uncharacterized protein</fullName>
    </submittedName>
</protein>
<proteinExistence type="predicted"/>
<keyword evidence="1" id="KW-0812">Transmembrane</keyword>